<dbReference type="SUPFAM" id="SSF52317">
    <property type="entry name" value="Class I glutamine amidotransferase-like"/>
    <property type="match status" value="1"/>
</dbReference>
<dbReference type="CDD" id="cd03141">
    <property type="entry name" value="GATase1_Hsp31_like"/>
    <property type="match status" value="1"/>
</dbReference>
<gene>
    <name evidence="5" type="ORF">OL497_13805</name>
</gene>
<dbReference type="Gene3D" id="3.40.50.880">
    <property type="match status" value="1"/>
</dbReference>
<dbReference type="InterPro" id="IPR050325">
    <property type="entry name" value="Prot/Nucl_acid_deglycase"/>
</dbReference>
<dbReference type="Pfam" id="PF01965">
    <property type="entry name" value="DJ-1_PfpI"/>
    <property type="match status" value="1"/>
</dbReference>
<dbReference type="InterPro" id="IPR002818">
    <property type="entry name" value="DJ-1/PfpI"/>
</dbReference>
<evidence type="ECO:0000313" key="5">
    <source>
        <dbReference type="EMBL" id="MCW3484979.1"/>
    </source>
</evidence>
<evidence type="ECO:0000256" key="2">
    <source>
        <dbReference type="ARBA" id="ARBA00023239"/>
    </source>
</evidence>
<keyword evidence="1" id="KW-0346">Stress response</keyword>
<keyword evidence="5" id="KW-0315">Glutamine amidotransferase</keyword>
<dbReference type="EMBL" id="JAPDNS010000001">
    <property type="protein sequence ID" value="MCW3484979.1"/>
    <property type="molecule type" value="Genomic_DNA"/>
</dbReference>
<dbReference type="InterPro" id="IPR029062">
    <property type="entry name" value="Class_I_gatase-like"/>
</dbReference>
<dbReference type="PANTHER" id="PTHR48094:SF11">
    <property type="entry name" value="GLUTATHIONE-INDEPENDENT GLYOXALASE HSP31-RELATED"/>
    <property type="match status" value="1"/>
</dbReference>
<evidence type="ECO:0000256" key="1">
    <source>
        <dbReference type="ARBA" id="ARBA00023016"/>
    </source>
</evidence>
<dbReference type="PANTHER" id="PTHR48094">
    <property type="entry name" value="PROTEIN/NUCLEIC ACID DEGLYCASE DJ-1-RELATED"/>
    <property type="match status" value="1"/>
</dbReference>
<accession>A0ABT3IM07</accession>
<comment type="caution">
    <text evidence="5">The sequence shown here is derived from an EMBL/GenBank/DDBJ whole genome shotgun (WGS) entry which is preliminary data.</text>
</comment>
<dbReference type="Proteomes" id="UP001207742">
    <property type="component" value="Unassembled WGS sequence"/>
</dbReference>
<protein>
    <submittedName>
        <fullName evidence="5">Type 1 glutamine amidotransferase domain-containing protein</fullName>
    </submittedName>
</protein>
<keyword evidence="2" id="KW-0456">Lyase</keyword>
<feature type="domain" description="DJ-1/PfpI" evidence="4">
    <location>
        <begin position="28"/>
        <end position="220"/>
    </location>
</feature>
<keyword evidence="6" id="KW-1185">Reference proteome</keyword>
<evidence type="ECO:0000256" key="3">
    <source>
        <dbReference type="ARBA" id="ARBA00038493"/>
    </source>
</evidence>
<sequence length="226" mass="24401">MGKKILFVVSSHDQLGNTGEKTGFYYGEVTHAWEVLKAAGYDIDFVSPKGGKAPYYGLEEDDKANQEFLADAAAQQQINNTLTPAQINPADYDVIYYAGGHGTMWDFTHNKTLDNIASNIYQQGGIVSAVCHGVAGLLDIPGDNGQRLIAGKKINAFTNEEEKAVELENVVPFSLEDQLIANGAIFEKSPMWQQHVTVDGRIISGQNPQSAKAVGEAILAALQAKS</sequence>
<reference evidence="5 6" key="1">
    <citation type="submission" date="2022-10" db="EMBL/GenBank/DDBJ databases">
        <title>Chitinophaga nivalis PC15 sp. nov., isolated from Pyeongchang county, South Korea.</title>
        <authorList>
            <person name="Trinh H.N."/>
        </authorList>
    </citation>
    <scope>NUCLEOTIDE SEQUENCE [LARGE SCALE GENOMIC DNA]</scope>
    <source>
        <strain evidence="5 6">PC14</strain>
    </source>
</reference>
<proteinExistence type="inferred from homology"/>
<dbReference type="RefSeq" id="WP_264730928.1">
    <property type="nucleotide sequence ID" value="NZ_JAPDNR010000001.1"/>
</dbReference>
<organism evidence="5 6">
    <name type="scientific">Chitinophaga nivalis</name>
    <dbReference type="NCBI Taxonomy" id="2991709"/>
    <lineage>
        <taxon>Bacteria</taxon>
        <taxon>Pseudomonadati</taxon>
        <taxon>Bacteroidota</taxon>
        <taxon>Chitinophagia</taxon>
        <taxon>Chitinophagales</taxon>
        <taxon>Chitinophagaceae</taxon>
        <taxon>Chitinophaga</taxon>
    </lineage>
</organism>
<evidence type="ECO:0000259" key="4">
    <source>
        <dbReference type="Pfam" id="PF01965"/>
    </source>
</evidence>
<evidence type="ECO:0000313" key="6">
    <source>
        <dbReference type="Proteomes" id="UP001207742"/>
    </source>
</evidence>
<comment type="similarity">
    <text evidence="3">Belongs to the peptidase C56 family. HSP31-like subfamily.</text>
</comment>
<name>A0ABT3IM07_9BACT</name>